<protein>
    <submittedName>
        <fullName evidence="6">LysR substrate-binding domain-containing protein</fullName>
    </submittedName>
</protein>
<dbReference type="InterPro" id="IPR036388">
    <property type="entry name" value="WH-like_DNA-bd_sf"/>
</dbReference>
<dbReference type="SUPFAM" id="SSF53850">
    <property type="entry name" value="Periplasmic binding protein-like II"/>
    <property type="match status" value="1"/>
</dbReference>
<comment type="similarity">
    <text evidence="1">Belongs to the LysR transcriptional regulatory family.</text>
</comment>
<keyword evidence="7" id="KW-1185">Reference proteome</keyword>
<keyword evidence="3" id="KW-0238">DNA-binding</keyword>
<dbReference type="Pfam" id="PF00126">
    <property type="entry name" value="HTH_1"/>
    <property type="match status" value="1"/>
</dbReference>
<dbReference type="PANTHER" id="PTHR30118">
    <property type="entry name" value="HTH-TYPE TRANSCRIPTIONAL REGULATOR LEUO-RELATED"/>
    <property type="match status" value="1"/>
</dbReference>
<keyword evidence="4" id="KW-0804">Transcription</keyword>
<evidence type="ECO:0000256" key="4">
    <source>
        <dbReference type="ARBA" id="ARBA00023163"/>
    </source>
</evidence>
<proteinExistence type="inferred from homology"/>
<evidence type="ECO:0000256" key="3">
    <source>
        <dbReference type="ARBA" id="ARBA00023125"/>
    </source>
</evidence>
<dbReference type="Gene3D" id="3.40.190.10">
    <property type="entry name" value="Periplasmic binding protein-like II"/>
    <property type="match status" value="2"/>
</dbReference>
<reference evidence="7" key="1">
    <citation type="journal article" date="2019" name="Int. J. Syst. Evol. Microbiol.">
        <title>The Global Catalogue of Microorganisms (GCM) 10K type strain sequencing project: providing services to taxonomists for standard genome sequencing and annotation.</title>
        <authorList>
            <consortium name="The Broad Institute Genomics Platform"/>
            <consortium name="The Broad Institute Genome Sequencing Center for Infectious Disease"/>
            <person name="Wu L."/>
            <person name="Ma J."/>
        </authorList>
    </citation>
    <scope>NUCLEOTIDE SEQUENCE [LARGE SCALE GENOMIC DNA]</scope>
    <source>
        <strain evidence="7">JCM 17666</strain>
    </source>
</reference>
<dbReference type="InterPro" id="IPR036390">
    <property type="entry name" value="WH_DNA-bd_sf"/>
</dbReference>
<accession>A0ABP8GZC0</accession>
<organism evidence="6 7">
    <name type="scientific">Pigmentiphaga soli</name>
    <dbReference type="NCBI Taxonomy" id="1007095"/>
    <lineage>
        <taxon>Bacteria</taxon>
        <taxon>Pseudomonadati</taxon>
        <taxon>Pseudomonadota</taxon>
        <taxon>Betaproteobacteria</taxon>
        <taxon>Burkholderiales</taxon>
        <taxon>Alcaligenaceae</taxon>
        <taxon>Pigmentiphaga</taxon>
    </lineage>
</organism>
<evidence type="ECO:0000313" key="7">
    <source>
        <dbReference type="Proteomes" id="UP001501671"/>
    </source>
</evidence>
<name>A0ABP8GZC0_9BURK</name>
<comment type="caution">
    <text evidence="6">The sequence shown here is derived from an EMBL/GenBank/DDBJ whole genome shotgun (WGS) entry which is preliminary data.</text>
</comment>
<evidence type="ECO:0000256" key="1">
    <source>
        <dbReference type="ARBA" id="ARBA00009437"/>
    </source>
</evidence>
<dbReference type="EMBL" id="BAABFO010000009">
    <property type="protein sequence ID" value="GAA4332146.1"/>
    <property type="molecule type" value="Genomic_DNA"/>
</dbReference>
<evidence type="ECO:0000259" key="5">
    <source>
        <dbReference type="PROSITE" id="PS50931"/>
    </source>
</evidence>
<dbReference type="RefSeq" id="WP_345249234.1">
    <property type="nucleotide sequence ID" value="NZ_BAABFO010000009.1"/>
</dbReference>
<dbReference type="PANTHER" id="PTHR30118:SF15">
    <property type="entry name" value="TRANSCRIPTIONAL REGULATORY PROTEIN"/>
    <property type="match status" value="1"/>
</dbReference>
<dbReference type="InterPro" id="IPR000847">
    <property type="entry name" value="LysR_HTH_N"/>
</dbReference>
<dbReference type="InterPro" id="IPR005119">
    <property type="entry name" value="LysR_subst-bd"/>
</dbReference>
<dbReference type="Proteomes" id="UP001501671">
    <property type="component" value="Unassembled WGS sequence"/>
</dbReference>
<evidence type="ECO:0000313" key="6">
    <source>
        <dbReference type="EMBL" id="GAA4332146.1"/>
    </source>
</evidence>
<dbReference type="Gene3D" id="1.10.10.10">
    <property type="entry name" value="Winged helix-like DNA-binding domain superfamily/Winged helix DNA-binding domain"/>
    <property type="match status" value="1"/>
</dbReference>
<dbReference type="InterPro" id="IPR050389">
    <property type="entry name" value="LysR-type_TF"/>
</dbReference>
<dbReference type="PROSITE" id="PS50931">
    <property type="entry name" value="HTH_LYSR"/>
    <property type="match status" value="1"/>
</dbReference>
<sequence>MRSDLQSLDIHHLTVLNLLLQYGSVTKVAEKTGQAQPAVSRMLWRLRKILDDPLLVRNGVRMVPTERAMAARAPLQEILAQVARLEAGSDFAPDLADREFHIACADCVPPCLLPQLVARLTSAGRRIRVRVRPTDPGFDAGRALDDGRIDLAIDTNPKPRADLRIGRLYADDPVCLVRQGHPLAAGPGLSLADYLNIQHLAPQPGSPHDMGPIDGELARIGYRRVIAATVPEFNLAPYVLLTTDLVFTTGRAFAQHYAQMLPLAILPAPAEFSPLGFYQLWHERDHASPANRWLRKQVAEAVHDLILGASLPALAPPVPA</sequence>
<evidence type="ECO:0000256" key="2">
    <source>
        <dbReference type="ARBA" id="ARBA00023015"/>
    </source>
</evidence>
<dbReference type="Pfam" id="PF03466">
    <property type="entry name" value="LysR_substrate"/>
    <property type="match status" value="1"/>
</dbReference>
<keyword evidence="2" id="KW-0805">Transcription regulation</keyword>
<gene>
    <name evidence="6" type="ORF">GCM10023144_21720</name>
</gene>
<feature type="domain" description="HTH lysR-type" evidence="5">
    <location>
        <begin position="8"/>
        <end position="65"/>
    </location>
</feature>
<dbReference type="SUPFAM" id="SSF46785">
    <property type="entry name" value="Winged helix' DNA-binding domain"/>
    <property type="match status" value="1"/>
</dbReference>